<name>A0ABQ9J741_9CUCU</name>
<sequence>MQNMRISDKTQGSPCNRHLLFHKNVSEVQVHKCEMCKFETKHKENLKKAFADSQGCFRSANNTFQEVVGSQIQPNPPSATGNKPLFCSLMGWMVFSLRLTLKFFRIQASPTFVCMIPNLSPAIDKKT</sequence>
<organism evidence="1 2">
    <name type="scientific">Molorchus minor</name>
    <dbReference type="NCBI Taxonomy" id="1323400"/>
    <lineage>
        <taxon>Eukaryota</taxon>
        <taxon>Metazoa</taxon>
        <taxon>Ecdysozoa</taxon>
        <taxon>Arthropoda</taxon>
        <taxon>Hexapoda</taxon>
        <taxon>Insecta</taxon>
        <taxon>Pterygota</taxon>
        <taxon>Neoptera</taxon>
        <taxon>Endopterygota</taxon>
        <taxon>Coleoptera</taxon>
        <taxon>Polyphaga</taxon>
        <taxon>Cucujiformia</taxon>
        <taxon>Chrysomeloidea</taxon>
        <taxon>Cerambycidae</taxon>
        <taxon>Lamiinae</taxon>
        <taxon>Monochamini</taxon>
        <taxon>Molorchus</taxon>
    </lineage>
</organism>
<evidence type="ECO:0000313" key="2">
    <source>
        <dbReference type="Proteomes" id="UP001162164"/>
    </source>
</evidence>
<dbReference type="EMBL" id="JAPWTJ010001075">
    <property type="protein sequence ID" value="KAJ8973971.1"/>
    <property type="molecule type" value="Genomic_DNA"/>
</dbReference>
<reference evidence="1" key="1">
    <citation type="journal article" date="2023" name="Insect Mol. Biol.">
        <title>Genome sequencing provides insights into the evolution of gene families encoding plant cell wall-degrading enzymes in longhorned beetles.</title>
        <authorList>
            <person name="Shin N.R."/>
            <person name="Okamura Y."/>
            <person name="Kirsch R."/>
            <person name="Pauchet Y."/>
        </authorList>
    </citation>
    <scope>NUCLEOTIDE SEQUENCE</scope>
    <source>
        <strain evidence="1">MMC_N1</strain>
    </source>
</reference>
<evidence type="ECO:0000313" key="1">
    <source>
        <dbReference type="EMBL" id="KAJ8973971.1"/>
    </source>
</evidence>
<protein>
    <submittedName>
        <fullName evidence="1">Uncharacterized protein</fullName>
    </submittedName>
</protein>
<comment type="caution">
    <text evidence="1">The sequence shown here is derived from an EMBL/GenBank/DDBJ whole genome shotgun (WGS) entry which is preliminary data.</text>
</comment>
<keyword evidence="2" id="KW-1185">Reference proteome</keyword>
<accession>A0ABQ9J741</accession>
<gene>
    <name evidence="1" type="ORF">NQ317_001377</name>
</gene>
<dbReference type="Proteomes" id="UP001162164">
    <property type="component" value="Unassembled WGS sequence"/>
</dbReference>
<proteinExistence type="predicted"/>